<keyword evidence="2" id="KW-0479">Metal-binding</keyword>
<dbReference type="InterPro" id="IPR036864">
    <property type="entry name" value="Zn2-C6_fun-type_DNA-bd_sf"/>
</dbReference>
<evidence type="ECO:0000256" key="1">
    <source>
        <dbReference type="ARBA" id="ARBA00004123"/>
    </source>
</evidence>
<dbReference type="Gene3D" id="4.10.240.10">
    <property type="entry name" value="Zn(2)-C6 fungal-type DNA-binding domain"/>
    <property type="match status" value="1"/>
</dbReference>
<feature type="compositionally biased region" description="Basic and acidic residues" evidence="7">
    <location>
        <begin position="35"/>
        <end position="44"/>
    </location>
</feature>
<feature type="compositionally biased region" description="Polar residues" evidence="7">
    <location>
        <begin position="1"/>
        <end position="16"/>
    </location>
</feature>
<evidence type="ECO:0000256" key="7">
    <source>
        <dbReference type="SAM" id="MobiDB-lite"/>
    </source>
</evidence>
<feature type="region of interest" description="Disordered" evidence="7">
    <location>
        <begin position="135"/>
        <end position="176"/>
    </location>
</feature>
<dbReference type="Pfam" id="PF00172">
    <property type="entry name" value="Zn_clus"/>
    <property type="match status" value="1"/>
</dbReference>
<dbReference type="SMART" id="SM00066">
    <property type="entry name" value="GAL4"/>
    <property type="match status" value="1"/>
</dbReference>
<dbReference type="PROSITE" id="PS00463">
    <property type="entry name" value="ZN2_CY6_FUNGAL_1"/>
    <property type="match status" value="1"/>
</dbReference>
<evidence type="ECO:0000313" key="9">
    <source>
        <dbReference type="EMBL" id="BCS24884.1"/>
    </source>
</evidence>
<protein>
    <recommendedName>
        <fullName evidence="8">Zn(2)-C6 fungal-type domain-containing protein</fullName>
    </recommendedName>
</protein>
<reference evidence="9" key="2">
    <citation type="submission" date="2021-02" db="EMBL/GenBank/DDBJ databases">
        <title>Aspergillus puulaauensis MK2 genome sequence.</title>
        <authorList>
            <person name="Futagami T."/>
            <person name="Mori K."/>
            <person name="Kadooka C."/>
            <person name="Tanaka T."/>
        </authorList>
    </citation>
    <scope>NUCLEOTIDE SEQUENCE</scope>
    <source>
        <strain evidence="9">MK2</strain>
    </source>
</reference>
<dbReference type="PROSITE" id="PS50048">
    <property type="entry name" value="ZN2_CY6_FUNGAL_2"/>
    <property type="match status" value="1"/>
</dbReference>
<dbReference type="InterPro" id="IPR050613">
    <property type="entry name" value="Sec_Metabolite_Reg"/>
</dbReference>
<dbReference type="GO" id="GO:0008270">
    <property type="term" value="F:zinc ion binding"/>
    <property type="evidence" value="ECO:0007669"/>
    <property type="project" value="InterPro"/>
</dbReference>
<reference evidence="9" key="1">
    <citation type="submission" date="2021-01" db="EMBL/GenBank/DDBJ databases">
        <authorList>
            <consortium name="Aspergillus puulaauensis MK2 genome sequencing consortium"/>
            <person name="Kazuki M."/>
            <person name="Futagami T."/>
        </authorList>
    </citation>
    <scope>NUCLEOTIDE SEQUENCE</scope>
    <source>
        <strain evidence="9">MK2</strain>
    </source>
</reference>
<dbReference type="Pfam" id="PF04082">
    <property type="entry name" value="Fungal_trans"/>
    <property type="match status" value="1"/>
</dbReference>
<dbReference type="RefSeq" id="XP_041557078.1">
    <property type="nucleotide sequence ID" value="XM_041704499.1"/>
</dbReference>
<dbReference type="OrthoDB" id="424974at2759"/>
<comment type="subcellular location">
    <subcellularLocation>
        <location evidence="1">Nucleus</location>
    </subcellularLocation>
</comment>
<dbReference type="KEGG" id="apuu:APUU_41328A"/>
<accession>A0A7R7XQF8</accession>
<dbReference type="GeneID" id="64974889"/>
<dbReference type="PANTHER" id="PTHR31001">
    <property type="entry name" value="UNCHARACTERIZED TRANSCRIPTIONAL REGULATORY PROTEIN"/>
    <property type="match status" value="1"/>
</dbReference>
<keyword evidence="6" id="KW-0539">Nucleus</keyword>
<organism evidence="9 10">
    <name type="scientific">Aspergillus puulaauensis</name>
    <dbReference type="NCBI Taxonomy" id="1220207"/>
    <lineage>
        <taxon>Eukaryota</taxon>
        <taxon>Fungi</taxon>
        <taxon>Dikarya</taxon>
        <taxon>Ascomycota</taxon>
        <taxon>Pezizomycotina</taxon>
        <taxon>Eurotiomycetes</taxon>
        <taxon>Eurotiomycetidae</taxon>
        <taxon>Eurotiales</taxon>
        <taxon>Aspergillaceae</taxon>
        <taxon>Aspergillus</taxon>
    </lineage>
</organism>
<dbReference type="CDD" id="cd12148">
    <property type="entry name" value="fungal_TF_MHR"/>
    <property type="match status" value="1"/>
</dbReference>
<sequence>MPTSSPIALQPNSFFSLPQPVSDFEHRITPNIKTMPRERKRTAPVDDGDDDTPPSRTSAPRPYQPGARSCEGCHQRKVRCDRGVPCINCSRYGMTCVYPTRELDGAQKGPTLRDINNRLKRLEVLLSRLSEGIEVADNDGDRDDPDGQGQSRPSQNVKEIETARQGPSDRPPNKSTWEILLNNSDIEPLLQDESIGLETAPSHPRLNIAGNQTIPTQPGASALESDFELLDLYPDTQLALRLWDIYVKSVDPVVKILHIPTVQSTVLATLLDPRSAHRSTVVLTFAIYYAAVTAIYYSDDKNVDLGCEKPVLLKRYQTVLDRLLVTPDLMSGPDITGLQALAIYVVTIRLAQSIDLHRDGASLKLSPFETEMRLRLWWHLCVLDSRAPEDQGFQPTVDLANQELRLPLNVNDDRLYPDMTNLPVESNGWTEMAFFLIQTKSCRVIHPILDTQHQHPADPLLDIREKRKMIQDPTKYLLDSYGISASSSGLTDPLPRIATQHVKTACQKMEFVLQLREEIYMRKQNETENTDTTPDVFKLSFKLACDALEASHALLNGGFAGRFKWFFNMYTQWYALAYVLRSLRSSPRGFNADRAWTLVEELLPTEEVHDEHGHGRIWRVLRLLRNEAWSLRQDGKLSSSGRDPSSQHFPDAEMVDTTAVDEGTPIPHDWASDFIVDPDKSIFSSLDLLMPEIPFLPDWNAVINGQ</sequence>
<dbReference type="InterPro" id="IPR007219">
    <property type="entry name" value="XnlR_reg_dom"/>
</dbReference>
<dbReference type="GO" id="GO:0006351">
    <property type="term" value="P:DNA-templated transcription"/>
    <property type="evidence" value="ECO:0007669"/>
    <property type="project" value="InterPro"/>
</dbReference>
<keyword evidence="5" id="KW-0804">Transcription</keyword>
<evidence type="ECO:0000313" key="10">
    <source>
        <dbReference type="Proteomes" id="UP000654913"/>
    </source>
</evidence>
<evidence type="ECO:0000259" key="8">
    <source>
        <dbReference type="PROSITE" id="PS50048"/>
    </source>
</evidence>
<name>A0A7R7XQF8_9EURO</name>
<feature type="compositionally biased region" description="Acidic residues" evidence="7">
    <location>
        <begin position="135"/>
        <end position="146"/>
    </location>
</feature>
<evidence type="ECO:0000256" key="3">
    <source>
        <dbReference type="ARBA" id="ARBA00023015"/>
    </source>
</evidence>
<feature type="domain" description="Zn(2)-C6 fungal-type" evidence="8">
    <location>
        <begin position="69"/>
        <end position="98"/>
    </location>
</feature>
<keyword evidence="3" id="KW-0805">Transcription regulation</keyword>
<evidence type="ECO:0000256" key="4">
    <source>
        <dbReference type="ARBA" id="ARBA00023125"/>
    </source>
</evidence>
<proteinExistence type="predicted"/>
<dbReference type="GO" id="GO:0000981">
    <property type="term" value="F:DNA-binding transcription factor activity, RNA polymerase II-specific"/>
    <property type="evidence" value="ECO:0007669"/>
    <property type="project" value="InterPro"/>
</dbReference>
<dbReference type="Proteomes" id="UP000654913">
    <property type="component" value="Chromosome 4"/>
</dbReference>
<dbReference type="SUPFAM" id="SSF57701">
    <property type="entry name" value="Zn2/Cys6 DNA-binding domain"/>
    <property type="match status" value="1"/>
</dbReference>
<dbReference type="InterPro" id="IPR001138">
    <property type="entry name" value="Zn2Cys6_DnaBD"/>
</dbReference>
<gene>
    <name evidence="9" type="ORF">APUU_41328A</name>
</gene>
<dbReference type="PANTHER" id="PTHR31001:SF50">
    <property type="entry name" value="ZN(II)2CYS6 TRANSCRIPTION FACTOR (EUROFUNG)"/>
    <property type="match status" value="1"/>
</dbReference>
<dbReference type="GO" id="GO:0005634">
    <property type="term" value="C:nucleus"/>
    <property type="evidence" value="ECO:0007669"/>
    <property type="project" value="UniProtKB-SubCell"/>
</dbReference>
<evidence type="ECO:0000256" key="2">
    <source>
        <dbReference type="ARBA" id="ARBA00022723"/>
    </source>
</evidence>
<dbReference type="EMBL" id="AP024446">
    <property type="protein sequence ID" value="BCS24884.1"/>
    <property type="molecule type" value="Genomic_DNA"/>
</dbReference>
<dbReference type="GO" id="GO:0003677">
    <property type="term" value="F:DNA binding"/>
    <property type="evidence" value="ECO:0007669"/>
    <property type="project" value="UniProtKB-KW"/>
</dbReference>
<evidence type="ECO:0000256" key="5">
    <source>
        <dbReference type="ARBA" id="ARBA00023163"/>
    </source>
</evidence>
<keyword evidence="10" id="KW-1185">Reference proteome</keyword>
<dbReference type="CDD" id="cd00067">
    <property type="entry name" value="GAL4"/>
    <property type="match status" value="1"/>
</dbReference>
<feature type="region of interest" description="Disordered" evidence="7">
    <location>
        <begin position="1"/>
        <end position="70"/>
    </location>
</feature>
<dbReference type="AlphaFoldDB" id="A0A7R7XQF8"/>
<evidence type="ECO:0000256" key="6">
    <source>
        <dbReference type="ARBA" id="ARBA00023242"/>
    </source>
</evidence>
<keyword evidence="4" id="KW-0238">DNA-binding</keyword>